<dbReference type="GO" id="GO:0035025">
    <property type="term" value="P:positive regulation of Rho protein signal transduction"/>
    <property type="evidence" value="ECO:0007669"/>
    <property type="project" value="TreeGrafter"/>
</dbReference>
<dbReference type="PROSITE" id="PS50010">
    <property type="entry name" value="DH_2"/>
    <property type="match status" value="1"/>
</dbReference>
<dbReference type="GO" id="GO:0005085">
    <property type="term" value="F:guanyl-nucleotide exchange factor activity"/>
    <property type="evidence" value="ECO:0007669"/>
    <property type="project" value="InterPro"/>
</dbReference>
<reference evidence="6" key="3">
    <citation type="submission" date="2022-06" db="UniProtKB">
        <authorList>
            <consortium name="EnsemblMetazoa"/>
        </authorList>
    </citation>
    <scope>IDENTIFICATION</scope>
</reference>
<sequence>METRKNFGRIWLEQIQSKMMLINTHLNQTTATFLQQRINYRQKGDSRQDHRKRSRDNLNRSQRKYSILQQSSKDFQFVLDQIEMPAIFSFQPNLPSFSPTKSISYDQLILSSSTISSSLSSSSTSISTRIYDKYQMAIYELFNAELNIYCRINKLIYIYQKPMLSYRLINENESRTLFYDLDGLAKIHRQFIKNLVHQQTNGIFRCPIEILREFFRTLDSYQNYCLNLSESKKLLLKKMQQKSFVNFLHSEQVWQFGEKLDLTSHLDQPRRHLMKYPLMLAEIQRYAIDSDEIQQLRLLRDDIDRFIQEIEKQISIEKCSALLDRFDYSLKGSISKEWIQSNCSRLIMALEVQKSLKRWPKNHLILFDRVLILARCSVTLWKKFRILSMIPTGCDLYYSISRRNPKQKLRNVWRRRGGKERRKRRRRRNQSFDSISSVMIPGQRRKRTLSNSRIASRTVTINDDHSKNAKINKWLRLQSINHSPKQDLLIDENSESLRIDLNDEKNSFFTTKSLIESTATLNCDRCEIVVKFINNNDLYVCLRKLRQYFNLIAR</sequence>
<evidence type="ECO:0000313" key="6">
    <source>
        <dbReference type="EnsemblMetazoa" id="KAF7495208.1"/>
    </source>
</evidence>
<dbReference type="AlphaFoldDB" id="A0A834VIM2"/>
<evidence type="ECO:0000256" key="3">
    <source>
        <dbReference type="SAM" id="MobiDB-lite"/>
    </source>
</evidence>
<evidence type="ECO:0000256" key="1">
    <source>
        <dbReference type="ARBA" id="ARBA00004496"/>
    </source>
</evidence>
<dbReference type="EnsemblMetazoa" id="SSS_1019s_mrna">
    <property type="protein sequence ID" value="KAF7495208.1"/>
    <property type="gene ID" value="SSS_1019"/>
</dbReference>
<dbReference type="PANTHER" id="PTHR46006">
    <property type="entry name" value="RHO GUANINE NUCLEOTIDE EXCHANGE FACTOR AT 64C, ISOFORM A"/>
    <property type="match status" value="1"/>
</dbReference>
<reference evidence="7" key="1">
    <citation type="journal article" date="2020" name="PLoS Negl. Trop. Dis.">
        <title>High-quality nuclear genome for Sarcoptes scabiei-A critical resource for a neglected parasite.</title>
        <authorList>
            <person name="Korhonen P.K."/>
            <person name="Gasser R.B."/>
            <person name="Ma G."/>
            <person name="Wang T."/>
            <person name="Stroehlein A.J."/>
            <person name="Young N.D."/>
            <person name="Ang C.S."/>
            <person name="Fernando D.D."/>
            <person name="Lu H.C."/>
            <person name="Taylor S."/>
            <person name="Reynolds S.L."/>
            <person name="Mofiz E."/>
            <person name="Najaraj S.H."/>
            <person name="Gowda H."/>
            <person name="Madugundu A."/>
            <person name="Renuse S."/>
            <person name="Holt D."/>
            <person name="Pandey A."/>
            <person name="Papenfuss A.T."/>
            <person name="Fischer K."/>
        </authorList>
    </citation>
    <scope>NUCLEOTIDE SEQUENCE [LARGE SCALE GENOMIC DNA]</scope>
</reference>
<gene>
    <name evidence="5" type="ORF">SSS_1019</name>
</gene>
<dbReference type="SMART" id="SM00325">
    <property type="entry name" value="RhoGEF"/>
    <property type="match status" value="1"/>
</dbReference>
<evidence type="ECO:0000313" key="5">
    <source>
        <dbReference type="EMBL" id="KAF7495208.1"/>
    </source>
</evidence>
<dbReference type="OrthoDB" id="5585231at2759"/>
<reference evidence="5" key="2">
    <citation type="submission" date="2020-01" db="EMBL/GenBank/DDBJ databases">
        <authorList>
            <person name="Korhonen P.K.K."/>
            <person name="Guangxu M.G."/>
            <person name="Wang T.W."/>
            <person name="Stroehlein A.J.S."/>
            <person name="Young N.D."/>
            <person name="Ang C.-S.A."/>
            <person name="Fernando D.W.F."/>
            <person name="Lu H.L."/>
            <person name="Taylor S.T."/>
            <person name="Ehtesham M.E.M."/>
            <person name="Najaraj S.H.N."/>
            <person name="Harsha G.H.G."/>
            <person name="Madugundu A.M."/>
            <person name="Renuse S.R."/>
            <person name="Holt D.H."/>
            <person name="Pandey A.P."/>
            <person name="Papenfuss A.P."/>
            <person name="Gasser R.B.G."/>
            <person name="Fischer K.F."/>
        </authorList>
    </citation>
    <scope>NUCLEOTIDE SEQUENCE</scope>
    <source>
        <strain evidence="5">SSS_KF_BRIS2020</strain>
    </source>
</reference>
<keyword evidence="2" id="KW-0963">Cytoplasm</keyword>
<keyword evidence="7" id="KW-1185">Reference proteome</keyword>
<name>A0A834VIM2_SARSC</name>
<dbReference type="InterPro" id="IPR051480">
    <property type="entry name" value="Endocytic_GEF_Adapter"/>
</dbReference>
<organism evidence="5">
    <name type="scientific">Sarcoptes scabiei</name>
    <name type="common">Itch mite</name>
    <name type="synonym">Acarus scabiei</name>
    <dbReference type="NCBI Taxonomy" id="52283"/>
    <lineage>
        <taxon>Eukaryota</taxon>
        <taxon>Metazoa</taxon>
        <taxon>Ecdysozoa</taxon>
        <taxon>Arthropoda</taxon>
        <taxon>Chelicerata</taxon>
        <taxon>Arachnida</taxon>
        <taxon>Acari</taxon>
        <taxon>Acariformes</taxon>
        <taxon>Sarcoptiformes</taxon>
        <taxon>Astigmata</taxon>
        <taxon>Psoroptidia</taxon>
        <taxon>Sarcoptoidea</taxon>
        <taxon>Sarcoptidae</taxon>
        <taxon>Sarcoptinae</taxon>
        <taxon>Sarcoptes</taxon>
    </lineage>
</organism>
<dbReference type="PANTHER" id="PTHR46006:SF8">
    <property type="entry name" value="DH DOMAIN-CONTAINING PROTEIN"/>
    <property type="match status" value="1"/>
</dbReference>
<dbReference type="Proteomes" id="UP000070412">
    <property type="component" value="Unassembled WGS sequence"/>
</dbReference>
<evidence type="ECO:0000259" key="4">
    <source>
        <dbReference type="PROSITE" id="PS50010"/>
    </source>
</evidence>
<accession>A0A834VIM2</accession>
<evidence type="ECO:0000313" key="7">
    <source>
        <dbReference type="Proteomes" id="UP000070412"/>
    </source>
</evidence>
<proteinExistence type="predicted"/>
<dbReference type="Pfam" id="PF00621">
    <property type="entry name" value="RhoGEF"/>
    <property type="match status" value="1"/>
</dbReference>
<feature type="domain" description="DH" evidence="4">
    <location>
        <begin position="133"/>
        <end position="313"/>
    </location>
</feature>
<dbReference type="InterPro" id="IPR035899">
    <property type="entry name" value="DBL_dom_sf"/>
</dbReference>
<evidence type="ECO:0000256" key="2">
    <source>
        <dbReference type="ARBA" id="ARBA00022490"/>
    </source>
</evidence>
<protein>
    <submittedName>
        <fullName evidence="5">Rho guanine nucleotide exchange factor 3</fullName>
    </submittedName>
</protein>
<dbReference type="SUPFAM" id="SSF48065">
    <property type="entry name" value="DBL homology domain (DH-domain)"/>
    <property type="match status" value="1"/>
</dbReference>
<feature type="region of interest" description="Disordered" evidence="3">
    <location>
        <begin position="41"/>
        <end position="63"/>
    </location>
</feature>
<dbReference type="Gene3D" id="1.20.900.10">
    <property type="entry name" value="Dbl homology (DH) domain"/>
    <property type="match status" value="1"/>
</dbReference>
<dbReference type="GO" id="GO:0005737">
    <property type="term" value="C:cytoplasm"/>
    <property type="evidence" value="ECO:0007669"/>
    <property type="project" value="UniProtKB-SubCell"/>
</dbReference>
<dbReference type="EMBL" id="WVUK01000049">
    <property type="protein sequence ID" value="KAF7495208.1"/>
    <property type="molecule type" value="Genomic_DNA"/>
</dbReference>
<comment type="subcellular location">
    <subcellularLocation>
        <location evidence="1">Cytoplasm</location>
    </subcellularLocation>
</comment>
<dbReference type="InterPro" id="IPR000219">
    <property type="entry name" value="DH_dom"/>
</dbReference>